<keyword evidence="3" id="KW-0862">Zinc</keyword>
<dbReference type="SUPFAM" id="SSF144232">
    <property type="entry name" value="HIT/MYND zinc finger-like"/>
    <property type="match status" value="1"/>
</dbReference>
<protein>
    <recommendedName>
        <fullName evidence="5">MYND-type domain-containing protein</fullName>
    </recommendedName>
</protein>
<dbReference type="InterPro" id="IPR002893">
    <property type="entry name" value="Znf_MYND"/>
</dbReference>
<dbReference type="EMBL" id="JAUCMV010000005">
    <property type="protein sequence ID" value="KAK0394428.1"/>
    <property type="molecule type" value="Genomic_DNA"/>
</dbReference>
<gene>
    <name evidence="6" type="ORF">QR680_000730</name>
</gene>
<proteinExistence type="predicted"/>
<dbReference type="GO" id="GO:0009966">
    <property type="term" value="P:regulation of signal transduction"/>
    <property type="evidence" value="ECO:0007669"/>
    <property type="project" value="TreeGrafter"/>
</dbReference>
<evidence type="ECO:0000313" key="7">
    <source>
        <dbReference type="Proteomes" id="UP001175271"/>
    </source>
</evidence>
<feature type="domain" description="MYND-type" evidence="5">
    <location>
        <begin position="113"/>
        <end position="147"/>
    </location>
</feature>
<dbReference type="InterPro" id="IPR047269">
    <property type="entry name" value="ZMY11"/>
</dbReference>
<dbReference type="GO" id="GO:0005634">
    <property type="term" value="C:nucleus"/>
    <property type="evidence" value="ECO:0007669"/>
    <property type="project" value="TreeGrafter"/>
</dbReference>
<accession>A0AA39LEL5</accession>
<keyword evidence="7" id="KW-1185">Reference proteome</keyword>
<evidence type="ECO:0000256" key="1">
    <source>
        <dbReference type="ARBA" id="ARBA00022723"/>
    </source>
</evidence>
<keyword evidence="2 4" id="KW-0863">Zinc-finger</keyword>
<dbReference type="PANTHER" id="PTHR46379:SF1">
    <property type="entry name" value="ZINC FINGER MYND DOMAIN-CONTAINING PROTEIN 11"/>
    <property type="match status" value="1"/>
</dbReference>
<dbReference type="InterPro" id="IPR057053">
    <property type="entry name" value="MYND_ZMYND11_ZMYD8"/>
</dbReference>
<dbReference type="Pfam" id="PF24324">
    <property type="entry name" value="MYND_ZMYND11_ZMYD8"/>
    <property type="match status" value="1"/>
</dbReference>
<dbReference type="GO" id="GO:0034243">
    <property type="term" value="P:regulation of transcription elongation by RNA polymerase II"/>
    <property type="evidence" value="ECO:0007669"/>
    <property type="project" value="InterPro"/>
</dbReference>
<evidence type="ECO:0000313" key="6">
    <source>
        <dbReference type="EMBL" id="KAK0394428.1"/>
    </source>
</evidence>
<sequence length="165" mass="19388">MEPEITSTQDNQSKNAHFINGLTPRSRLFLQNHQAWLEQRVPALSYAFERMAEDFKGDMLEYEQIIRAKMERKLEKKRQKIIAFVRSDLEGQLDSLKATLDAIVADAKKYQWCDHCGKLAILNCCYNFSYCSGTCRLLDWYKHLEICDKYPRIEVKNEGESEKRV</sequence>
<name>A0AA39LEL5_9BILA</name>
<dbReference type="Gene3D" id="6.10.140.2220">
    <property type="match status" value="1"/>
</dbReference>
<dbReference type="GO" id="GO:0003714">
    <property type="term" value="F:transcription corepressor activity"/>
    <property type="evidence" value="ECO:0007669"/>
    <property type="project" value="InterPro"/>
</dbReference>
<dbReference type="AlphaFoldDB" id="A0AA39LEL5"/>
<dbReference type="PROSITE" id="PS50865">
    <property type="entry name" value="ZF_MYND_2"/>
    <property type="match status" value="1"/>
</dbReference>
<evidence type="ECO:0000256" key="4">
    <source>
        <dbReference type="PROSITE-ProRule" id="PRU00134"/>
    </source>
</evidence>
<dbReference type="PANTHER" id="PTHR46379">
    <property type="entry name" value="ZINC FINGER MYND DOMAIN-CONTAINING"/>
    <property type="match status" value="1"/>
</dbReference>
<keyword evidence="1" id="KW-0479">Metal-binding</keyword>
<dbReference type="GO" id="GO:0008270">
    <property type="term" value="F:zinc ion binding"/>
    <property type="evidence" value="ECO:0007669"/>
    <property type="project" value="UniProtKB-KW"/>
</dbReference>
<comment type="caution">
    <text evidence="6">The sequence shown here is derived from an EMBL/GenBank/DDBJ whole genome shotgun (WGS) entry which is preliminary data.</text>
</comment>
<reference evidence="6" key="1">
    <citation type="submission" date="2023-06" db="EMBL/GenBank/DDBJ databases">
        <title>Genomic analysis of the entomopathogenic nematode Steinernema hermaphroditum.</title>
        <authorList>
            <person name="Schwarz E.M."/>
            <person name="Heppert J.K."/>
            <person name="Baniya A."/>
            <person name="Schwartz H.T."/>
            <person name="Tan C.-H."/>
            <person name="Antoshechkin I."/>
            <person name="Sternberg P.W."/>
            <person name="Goodrich-Blair H."/>
            <person name="Dillman A.R."/>
        </authorList>
    </citation>
    <scope>NUCLEOTIDE SEQUENCE</scope>
    <source>
        <strain evidence="6">PS9179</strain>
        <tissue evidence="6">Whole animal</tissue>
    </source>
</reference>
<evidence type="ECO:0000256" key="2">
    <source>
        <dbReference type="ARBA" id="ARBA00022771"/>
    </source>
</evidence>
<evidence type="ECO:0000256" key="3">
    <source>
        <dbReference type="ARBA" id="ARBA00022833"/>
    </source>
</evidence>
<dbReference type="Proteomes" id="UP001175271">
    <property type="component" value="Unassembled WGS sequence"/>
</dbReference>
<evidence type="ECO:0000259" key="5">
    <source>
        <dbReference type="PROSITE" id="PS50865"/>
    </source>
</evidence>
<dbReference type="PROSITE" id="PS01360">
    <property type="entry name" value="ZF_MYND_1"/>
    <property type="match status" value="1"/>
</dbReference>
<organism evidence="6 7">
    <name type="scientific">Steinernema hermaphroditum</name>
    <dbReference type="NCBI Taxonomy" id="289476"/>
    <lineage>
        <taxon>Eukaryota</taxon>
        <taxon>Metazoa</taxon>
        <taxon>Ecdysozoa</taxon>
        <taxon>Nematoda</taxon>
        <taxon>Chromadorea</taxon>
        <taxon>Rhabditida</taxon>
        <taxon>Tylenchina</taxon>
        <taxon>Panagrolaimomorpha</taxon>
        <taxon>Strongyloidoidea</taxon>
        <taxon>Steinernematidae</taxon>
        <taxon>Steinernema</taxon>
    </lineage>
</organism>